<dbReference type="EMBL" id="JACICC010000005">
    <property type="protein sequence ID" value="MBB3810110.1"/>
    <property type="molecule type" value="Genomic_DNA"/>
</dbReference>
<evidence type="ECO:0000313" key="3">
    <source>
        <dbReference type="Proteomes" id="UP000537592"/>
    </source>
</evidence>
<evidence type="ECO:0000259" key="1">
    <source>
        <dbReference type="PROSITE" id="PS51208"/>
    </source>
</evidence>
<protein>
    <recommendedName>
        <fullName evidence="1">Autotransporter domain-containing protein</fullName>
    </recommendedName>
</protein>
<reference evidence="2 3" key="1">
    <citation type="submission" date="2020-08" db="EMBL/GenBank/DDBJ databases">
        <title>Genomic Encyclopedia of Type Strains, Phase IV (KMG-IV): sequencing the most valuable type-strain genomes for metagenomic binning, comparative biology and taxonomic classification.</title>
        <authorList>
            <person name="Goeker M."/>
        </authorList>
    </citation>
    <scope>NUCLEOTIDE SEQUENCE [LARGE SCALE GENOMIC DNA]</scope>
    <source>
        <strain evidence="2 3">DSM 28760</strain>
    </source>
</reference>
<dbReference type="InterPro" id="IPR005546">
    <property type="entry name" value="Autotransporte_beta"/>
</dbReference>
<dbReference type="Proteomes" id="UP000537592">
    <property type="component" value="Unassembled WGS sequence"/>
</dbReference>
<organism evidence="2 3">
    <name type="scientific">Pseudochelatococcus contaminans</name>
    <dbReference type="NCBI Taxonomy" id="1538103"/>
    <lineage>
        <taxon>Bacteria</taxon>
        <taxon>Pseudomonadati</taxon>
        <taxon>Pseudomonadota</taxon>
        <taxon>Alphaproteobacteria</taxon>
        <taxon>Hyphomicrobiales</taxon>
        <taxon>Chelatococcaceae</taxon>
        <taxon>Pseudochelatococcus</taxon>
    </lineage>
</organism>
<proteinExistence type="predicted"/>
<dbReference type="RefSeq" id="WP_183752877.1">
    <property type="nucleotide sequence ID" value="NZ_JACICC010000005.1"/>
</dbReference>
<keyword evidence="3" id="KW-1185">Reference proteome</keyword>
<feature type="domain" description="Autotransporter" evidence="1">
    <location>
        <begin position="1906"/>
        <end position="2183"/>
    </location>
</feature>
<dbReference type="SUPFAM" id="SSF103515">
    <property type="entry name" value="Autotransporter"/>
    <property type="match status" value="1"/>
</dbReference>
<dbReference type="PROSITE" id="PS51208">
    <property type="entry name" value="AUTOTRANSPORTER"/>
    <property type="match status" value="1"/>
</dbReference>
<accession>A0A7W6EHG5</accession>
<name>A0A7W6EHG5_9HYPH</name>
<dbReference type="SMART" id="SM00869">
    <property type="entry name" value="Autotransporter"/>
    <property type="match status" value="1"/>
</dbReference>
<sequence length="2183" mass="218279">MLGKNYHAVLRFPEIAAKLMPIFRQWRYNMQNPQVCRKLFGVNSSGVSTIALMLGIAHIATPVYATDANYTHDPNRYISYGQALTKDGSHRNGVDFNIGENFNSDGNSTHWPVFVVWSTGGSHDIAPGLGGKINLSLTGNIAGTAADRDLSKGLDIVATNQWGQTKNVNEERFGSVRVTPLVLVYSQGGHGMDGWPGGHTYQTFRAEGASGQEVIVNLNASISTQGNNFAGFWASSAGGDAGSGNTSGNPYGGNGGPVHVNFYGAGNPSISTQGNNAPGLVAESVGAYAGTVHNVSTGGMHPSPGGDANGVWVHASGTITTRGNDSPAIVAQNLGGVGSINNGNISAGDQSGGHGGNIQQVTEVLHSGTIHTYGTNSHGIAAYSVGGAGGRGVDYAGINHSGSGGHSGDAQWVKVVNATEFSDDNGSHRGAGYITTEGQGAAGILAASLGGGSGGGYFGVGGGDAKGGDGHGIFHNNAGNGGGGGLARDVYAANSGTIITRGDGAPGISAHSIGGLGGTGGDSTASGIFVAVALGGNGGNGGGGGQVVINEGVTAGGSPAGRIETTGESAPAIVAQSIGGGGGRGGSATSISAGFVGAVSVAIGGSGGDGGGPGEVHAKNKSVIKTTGGNSYGIQAQAIGGGGGAAGNAFSAAAAFGAGEFPAVTAAVAIGGKGGTGRDGNKVFVDNYADITTLGVNAHGIYAQSVGGGGGDGGSATSWTVSAARYAGGGSVSIGGSGSSGGHGRDVLVSNTNHIETSGAGASGIFAQSVGGGGGSGGDATSRVDIYSFGKSVTAAVAVAIGGSGASGGAGRPVEVRNSGSITTRGTFAPAIYAQSVGGGGGSGGKADTGAGTGLLFGDTISKLMKNLPLSDLAAASVSVGGKGGNGGSVDGNMYIENKGLIETYGANSHGIFAQSTGGGGGDGGGYYTAADGNQSLKISVGGEGGGGGSGAAVTVKNIGGTIRTWADGSHGIFAQSVGGGGGTGGTLTAKKDDIPDIGGQFLDEIKKVIHYDDFNKWVEDHNLKNDYEVISKFAEIIDNTGGLDPILNGLKGSKLIKDYNELMDNLKNPDVKEYPSFSVDFTLGGHGGHGGNGSDVNIQNDPSGHIITYGNLSYGIFAESIGGGGGAGGDGASSTKKGSNKYNINLTIGGSGGDGGDGGHVTVLNQAGIETKGDASWGIFAHAVGGGGGLGAGATSPETKKFTANIGLGGSGGSGGHGGLVQVTADGGSSVVTSGIESHAIVAQSIGGGGGAAKVNLGENTEDDNDALKTSMDLAEKISKILGAAGANVISGINTVGSTTNDKGDKEDILINEGGAGGVGTDKDKKKKNEKALDAVLEEASFTVNIGGSGGSGGDGGQVDVNHSGRIETTGEAAFGIFAQSVGAGGGLFSKTGKFDKDHGHTFSLGGKNGVGGHGGNVHVILYDTWESIKTSGDGAVGIFAQSVGGGGGYLGRIPESSTGTMVSNGNAHGDGGHVTVSSWDNNGRASITTTGKGAHGIYAQSLGGGGGAWTNAENYTVPRGEYAKRPDSTGSGGRIDILYRGSIHATGENAYAILAQSGKQDTGGAIDKDGNGGPIYIRLDGGEFVGGGGERGAGIRVDGGVHGASINDEANRNNIIIESGATVSALSGLAIAGRSGSEFVTIHGKVIGGIDLAHYSDPNGQNKVRVENGGYYQTGNNSSVNLGVKNADAGSNWLDIFQGGTLDIGGVNNITGFTVYGAVNMIAGSTLLVDVNATTDGQLSNDTMTVASGFGELHIKGAVKPNVINGILPGNYRIFGVKLSENAYSVTANAASPISWKVTEGGQSIAPVANFSASADSQGIALDSQHRAMLNNFQTIWDDGTHAAPLANLFGAVAHIQSKQQYETAITTLDPSKYATVAAAQTNGALVSLNAVQSCPVFIDSGVSIGETQCVWGRVSGSFAKKTADRGTDGFKQDQFSYRIGGQFEVAKDWFFGVTGAYSSSESRSNSGHLKSDGKGGDVSAALKRQMGPWLFSVSGHLGYGSFDTNHHITIAHHDGFASSNRDVWVGAARARAAYELTMGRFYVRPSLDLDVIHTYSPSFVSQGSFMLPIHFGTMKNWTLAGTPSVEVGTRIDIDEKTWLRPFASIGATFLSNPDLDTKVGFGMGTPKFTSTHKMEDRYLNVGAGVQFFSNDQIELRAEYNAKIAKDYVRHDAIGRMSIKF</sequence>
<gene>
    <name evidence="2" type="ORF">FHS81_002206</name>
</gene>
<evidence type="ECO:0000313" key="2">
    <source>
        <dbReference type="EMBL" id="MBB3810110.1"/>
    </source>
</evidence>
<dbReference type="InterPro" id="IPR036709">
    <property type="entry name" value="Autotransporte_beta_dom_sf"/>
</dbReference>
<comment type="caution">
    <text evidence="2">The sequence shown here is derived from an EMBL/GenBank/DDBJ whole genome shotgun (WGS) entry which is preliminary data.</text>
</comment>